<keyword evidence="1" id="KW-1133">Transmembrane helix</keyword>
<name>A0A9W8ZQJ7_9PLEO</name>
<dbReference type="Proteomes" id="UP001140510">
    <property type="component" value="Unassembled WGS sequence"/>
</dbReference>
<feature type="transmembrane region" description="Helical" evidence="1">
    <location>
        <begin position="83"/>
        <end position="99"/>
    </location>
</feature>
<gene>
    <name evidence="2" type="ORF">N0V91_000231</name>
</gene>
<organism evidence="2 3">
    <name type="scientific">Didymella pomorum</name>
    <dbReference type="NCBI Taxonomy" id="749634"/>
    <lineage>
        <taxon>Eukaryota</taxon>
        <taxon>Fungi</taxon>
        <taxon>Dikarya</taxon>
        <taxon>Ascomycota</taxon>
        <taxon>Pezizomycotina</taxon>
        <taxon>Dothideomycetes</taxon>
        <taxon>Pleosporomycetidae</taxon>
        <taxon>Pleosporales</taxon>
        <taxon>Pleosporineae</taxon>
        <taxon>Didymellaceae</taxon>
        <taxon>Didymella</taxon>
    </lineage>
</organism>
<feature type="transmembrane region" description="Helical" evidence="1">
    <location>
        <begin position="106"/>
        <end position="130"/>
    </location>
</feature>
<evidence type="ECO:0000313" key="3">
    <source>
        <dbReference type="Proteomes" id="UP001140510"/>
    </source>
</evidence>
<proteinExistence type="predicted"/>
<keyword evidence="3" id="KW-1185">Reference proteome</keyword>
<feature type="transmembrane region" description="Helical" evidence="1">
    <location>
        <begin position="12"/>
        <end position="37"/>
    </location>
</feature>
<protein>
    <submittedName>
        <fullName evidence="2">Uncharacterized protein</fullName>
    </submittedName>
</protein>
<evidence type="ECO:0000256" key="1">
    <source>
        <dbReference type="SAM" id="Phobius"/>
    </source>
</evidence>
<dbReference type="EMBL" id="JAPEVA010000001">
    <property type="protein sequence ID" value="KAJ4413257.1"/>
    <property type="molecule type" value="Genomic_DNA"/>
</dbReference>
<dbReference type="AlphaFoldDB" id="A0A9W8ZQJ7"/>
<comment type="caution">
    <text evidence="2">The sequence shown here is derived from an EMBL/GenBank/DDBJ whole genome shotgun (WGS) entry which is preliminary data.</text>
</comment>
<accession>A0A9W8ZQJ7</accession>
<reference evidence="2" key="1">
    <citation type="submission" date="2022-10" db="EMBL/GenBank/DDBJ databases">
        <title>Tapping the CABI collections for fungal endophytes: first genome assemblies for Collariella, Neodidymelliopsis, Ascochyta clinopodiicola, Didymella pomorum, Didymosphaeria variabile, Neocosmospora piperis and Neocucurbitaria cava.</title>
        <authorList>
            <person name="Hill R."/>
        </authorList>
    </citation>
    <scope>NUCLEOTIDE SEQUENCE</scope>
    <source>
        <strain evidence="2">IMI 355091</strain>
    </source>
</reference>
<sequence>MGRFFIPREWRLARYVWFLMIFEFPFTVANLALFGIASPNLYRTILWNEGGKMGWNSDSSTIVYAYANYRPVKIPLVWSGFNTQYHLVIGVVCMFFYLIKVTMWLLHVFLPIFSVLLHIPLLAIWAYGIYIQTSPDTIDPKRRNPGAPWYITKNCNVVEDKQVQKYCMQAKSSFAVSCIMLAMYFLFLCISFYSLYPSATALATHRARQAEKRAEKEKWASTPDGSNEMTAEEQWQHMWELQQLPRTPGTANAMFLKSPGHAPVTPRTRAFGDLEGGHGDGYQRQELKPHPSWVAHAHGQLQTQPQPQPGQGWYAGRNEQAGFVQVQQVSPVAEQEEYQYGYEGKGKGVGFAH</sequence>
<feature type="transmembrane region" description="Helical" evidence="1">
    <location>
        <begin position="174"/>
        <end position="196"/>
    </location>
</feature>
<evidence type="ECO:0000313" key="2">
    <source>
        <dbReference type="EMBL" id="KAJ4413257.1"/>
    </source>
</evidence>
<dbReference type="OrthoDB" id="5352400at2759"/>
<keyword evidence="1" id="KW-0472">Membrane</keyword>
<keyword evidence="1" id="KW-0812">Transmembrane</keyword>